<dbReference type="PANTHER" id="PTHR45631">
    <property type="entry name" value="OS07G0107800 PROTEIN-RELATED"/>
    <property type="match status" value="1"/>
</dbReference>
<keyword evidence="9 17" id="KW-0547">Nucleotide-binding</keyword>
<reference evidence="22" key="1">
    <citation type="submission" date="2025-08" db="UniProtKB">
        <authorList>
            <consortium name="RefSeq"/>
        </authorList>
    </citation>
    <scope>IDENTIFICATION</scope>
</reference>
<evidence type="ECO:0000256" key="5">
    <source>
        <dbReference type="ARBA" id="ARBA00022614"/>
    </source>
</evidence>
<organism evidence="21 22">
    <name type="scientific">Elaeis guineensis var. tenera</name>
    <name type="common">Oil palm</name>
    <dbReference type="NCBI Taxonomy" id="51953"/>
    <lineage>
        <taxon>Eukaryota</taxon>
        <taxon>Viridiplantae</taxon>
        <taxon>Streptophyta</taxon>
        <taxon>Embryophyta</taxon>
        <taxon>Tracheophyta</taxon>
        <taxon>Spermatophyta</taxon>
        <taxon>Magnoliopsida</taxon>
        <taxon>Liliopsida</taxon>
        <taxon>Arecaceae</taxon>
        <taxon>Arecoideae</taxon>
        <taxon>Cocoseae</taxon>
        <taxon>Elaeidinae</taxon>
        <taxon>Elaeis</taxon>
    </lineage>
</organism>
<feature type="chain" id="PRO_5027010442" description="non-specific serine/threonine protein kinase" evidence="19">
    <location>
        <begin position="27"/>
        <end position="908"/>
    </location>
</feature>
<evidence type="ECO:0000256" key="9">
    <source>
        <dbReference type="ARBA" id="ARBA00022741"/>
    </source>
</evidence>
<dbReference type="InterPro" id="IPR032675">
    <property type="entry name" value="LRR_dom_sf"/>
</dbReference>
<gene>
    <name evidence="22" type="primary">LOC105035448</name>
</gene>
<dbReference type="Gene3D" id="3.80.10.10">
    <property type="entry name" value="Ribonuclease Inhibitor"/>
    <property type="match status" value="1"/>
</dbReference>
<evidence type="ECO:0000256" key="8">
    <source>
        <dbReference type="ARBA" id="ARBA00022737"/>
    </source>
</evidence>
<dbReference type="InterPro" id="IPR001245">
    <property type="entry name" value="Ser-Thr/Tyr_kinase_cat_dom"/>
</dbReference>
<evidence type="ECO:0000256" key="15">
    <source>
        <dbReference type="ARBA" id="ARBA00047899"/>
    </source>
</evidence>
<dbReference type="Gene3D" id="2.60.120.430">
    <property type="entry name" value="Galactose-binding lectin"/>
    <property type="match status" value="1"/>
</dbReference>
<dbReference type="FunFam" id="3.30.200.20:FF:000178">
    <property type="entry name" value="serine/threonine-protein kinase PBS1-like"/>
    <property type="match status" value="1"/>
</dbReference>
<dbReference type="Proteomes" id="UP000504607">
    <property type="component" value="Unplaced"/>
</dbReference>
<dbReference type="SMART" id="SM00369">
    <property type="entry name" value="LRR_TYP"/>
    <property type="match status" value="3"/>
</dbReference>
<evidence type="ECO:0000259" key="20">
    <source>
        <dbReference type="PROSITE" id="PS50011"/>
    </source>
</evidence>
<dbReference type="EC" id="2.7.11.1" evidence="2"/>
<dbReference type="AlphaFoldDB" id="A0A6I9QIZ1"/>
<name>A0A6I9QIZ1_ELAGV</name>
<dbReference type="CDD" id="cd12087">
    <property type="entry name" value="TM_EGFR-like"/>
    <property type="match status" value="1"/>
</dbReference>
<dbReference type="FunFam" id="1.10.510.10:FF:000146">
    <property type="entry name" value="LRR receptor-like serine/threonine-protein kinase IOS1"/>
    <property type="match status" value="1"/>
</dbReference>
<keyword evidence="7 18" id="KW-0812">Transmembrane</keyword>
<dbReference type="PROSITE" id="PS51450">
    <property type="entry name" value="LRR"/>
    <property type="match status" value="1"/>
</dbReference>
<evidence type="ECO:0000256" key="4">
    <source>
        <dbReference type="ARBA" id="ARBA00022553"/>
    </source>
</evidence>
<dbReference type="GO" id="GO:0005524">
    <property type="term" value="F:ATP binding"/>
    <property type="evidence" value="ECO:0007669"/>
    <property type="project" value="UniProtKB-UniRule"/>
</dbReference>
<dbReference type="GO" id="GO:0005886">
    <property type="term" value="C:plasma membrane"/>
    <property type="evidence" value="ECO:0007669"/>
    <property type="project" value="UniProtKB-SubCell"/>
</dbReference>
<keyword evidence="10" id="KW-0418">Kinase</keyword>
<evidence type="ECO:0000256" key="2">
    <source>
        <dbReference type="ARBA" id="ARBA00012513"/>
    </source>
</evidence>
<comment type="catalytic activity">
    <reaction evidence="15">
        <text>L-threonyl-[protein] + ATP = O-phospho-L-threonyl-[protein] + ADP + H(+)</text>
        <dbReference type="Rhea" id="RHEA:46608"/>
        <dbReference type="Rhea" id="RHEA-COMP:11060"/>
        <dbReference type="Rhea" id="RHEA-COMP:11605"/>
        <dbReference type="ChEBI" id="CHEBI:15378"/>
        <dbReference type="ChEBI" id="CHEBI:30013"/>
        <dbReference type="ChEBI" id="CHEBI:30616"/>
        <dbReference type="ChEBI" id="CHEBI:61977"/>
        <dbReference type="ChEBI" id="CHEBI:456216"/>
        <dbReference type="EC" id="2.7.11.1"/>
    </reaction>
</comment>
<keyword evidence="6" id="KW-0808">Transferase</keyword>
<feature type="signal peptide" evidence="19">
    <location>
        <begin position="1"/>
        <end position="26"/>
    </location>
</feature>
<keyword evidence="5" id="KW-0433">Leucine-rich repeat</keyword>
<dbReference type="Pfam" id="PF07714">
    <property type="entry name" value="PK_Tyr_Ser-Thr"/>
    <property type="match status" value="1"/>
</dbReference>
<evidence type="ECO:0000256" key="19">
    <source>
        <dbReference type="SAM" id="SignalP"/>
    </source>
</evidence>
<keyword evidence="12 18" id="KW-1133">Transmembrane helix</keyword>
<dbReference type="InterPro" id="IPR001611">
    <property type="entry name" value="Leu-rich_rpt"/>
</dbReference>
<evidence type="ECO:0000256" key="13">
    <source>
        <dbReference type="ARBA" id="ARBA00023136"/>
    </source>
</evidence>
<dbReference type="Pfam" id="PF13855">
    <property type="entry name" value="LRR_8"/>
    <property type="match status" value="1"/>
</dbReference>
<dbReference type="InterPro" id="IPR008271">
    <property type="entry name" value="Ser/Thr_kinase_AS"/>
</dbReference>
<dbReference type="SUPFAM" id="SSF52058">
    <property type="entry name" value="L domain-like"/>
    <property type="match status" value="1"/>
</dbReference>
<dbReference type="InterPro" id="IPR011009">
    <property type="entry name" value="Kinase-like_dom_sf"/>
</dbReference>
<dbReference type="SMART" id="SM00220">
    <property type="entry name" value="S_TKc"/>
    <property type="match status" value="1"/>
</dbReference>
<feature type="domain" description="Protein kinase" evidence="20">
    <location>
        <begin position="619"/>
        <end position="908"/>
    </location>
</feature>
<evidence type="ECO:0000313" key="22">
    <source>
        <dbReference type="RefSeq" id="XP_010909307.1"/>
    </source>
</evidence>
<dbReference type="InterPro" id="IPR024788">
    <property type="entry name" value="Malectin-like_Carb-bd_dom"/>
</dbReference>
<evidence type="ECO:0000256" key="1">
    <source>
        <dbReference type="ARBA" id="ARBA00004162"/>
    </source>
</evidence>
<evidence type="ECO:0000256" key="3">
    <source>
        <dbReference type="ARBA" id="ARBA00022527"/>
    </source>
</evidence>
<protein>
    <recommendedName>
        <fullName evidence="2">non-specific serine/threonine protein kinase</fullName>
        <ecNumber evidence="2">2.7.11.1</ecNumber>
    </recommendedName>
</protein>
<keyword evidence="4" id="KW-0597">Phosphoprotein</keyword>
<comment type="subcellular location">
    <subcellularLocation>
        <location evidence="1">Cell membrane</location>
        <topology evidence="1">Single-pass membrane protein</topology>
    </subcellularLocation>
</comment>
<keyword evidence="8" id="KW-0677">Repeat</keyword>
<comment type="catalytic activity">
    <reaction evidence="16">
        <text>L-seryl-[protein] + ATP = O-phospho-L-seryl-[protein] + ADP + H(+)</text>
        <dbReference type="Rhea" id="RHEA:17989"/>
        <dbReference type="Rhea" id="RHEA-COMP:9863"/>
        <dbReference type="Rhea" id="RHEA-COMP:11604"/>
        <dbReference type="ChEBI" id="CHEBI:15378"/>
        <dbReference type="ChEBI" id="CHEBI:29999"/>
        <dbReference type="ChEBI" id="CHEBI:30616"/>
        <dbReference type="ChEBI" id="CHEBI:83421"/>
        <dbReference type="ChEBI" id="CHEBI:456216"/>
        <dbReference type="EC" id="2.7.11.1"/>
    </reaction>
</comment>
<evidence type="ECO:0000313" key="21">
    <source>
        <dbReference type="Proteomes" id="UP000504607"/>
    </source>
</evidence>
<dbReference type="PANTHER" id="PTHR45631:SF21">
    <property type="entry name" value="PROTEIN KINASE DOMAIN-CONTAINING PROTEIN"/>
    <property type="match status" value="1"/>
</dbReference>
<dbReference type="Pfam" id="PF12819">
    <property type="entry name" value="Malectin_like"/>
    <property type="match status" value="1"/>
</dbReference>
<dbReference type="PROSITE" id="PS00108">
    <property type="entry name" value="PROTEIN_KINASE_ST"/>
    <property type="match status" value="1"/>
</dbReference>
<keyword evidence="13 18" id="KW-0472">Membrane</keyword>
<evidence type="ECO:0000256" key="16">
    <source>
        <dbReference type="ARBA" id="ARBA00048679"/>
    </source>
</evidence>
<evidence type="ECO:0000256" key="14">
    <source>
        <dbReference type="ARBA" id="ARBA00023170"/>
    </source>
</evidence>
<dbReference type="RefSeq" id="XP_010909307.1">
    <property type="nucleotide sequence ID" value="XM_010911005.3"/>
</dbReference>
<dbReference type="CDD" id="cd14066">
    <property type="entry name" value="STKc_IRAK"/>
    <property type="match status" value="1"/>
</dbReference>
<evidence type="ECO:0000256" key="7">
    <source>
        <dbReference type="ARBA" id="ARBA00022692"/>
    </source>
</evidence>
<keyword evidence="19" id="KW-0732">Signal</keyword>
<evidence type="ECO:0000256" key="12">
    <source>
        <dbReference type="ARBA" id="ARBA00022989"/>
    </source>
</evidence>
<dbReference type="GO" id="GO:0004674">
    <property type="term" value="F:protein serine/threonine kinase activity"/>
    <property type="evidence" value="ECO:0007669"/>
    <property type="project" value="UniProtKB-KW"/>
</dbReference>
<evidence type="ECO:0000256" key="11">
    <source>
        <dbReference type="ARBA" id="ARBA00022840"/>
    </source>
</evidence>
<dbReference type="SUPFAM" id="SSF56112">
    <property type="entry name" value="Protein kinase-like (PK-like)"/>
    <property type="match status" value="1"/>
</dbReference>
<dbReference type="Gene3D" id="1.10.510.10">
    <property type="entry name" value="Transferase(Phosphotransferase) domain 1"/>
    <property type="match status" value="1"/>
</dbReference>
<dbReference type="Gene3D" id="3.30.200.20">
    <property type="entry name" value="Phosphorylase Kinase, domain 1"/>
    <property type="match status" value="1"/>
</dbReference>
<feature type="transmembrane region" description="Helical" evidence="18">
    <location>
        <begin position="561"/>
        <end position="583"/>
    </location>
</feature>
<dbReference type="PROSITE" id="PS50011">
    <property type="entry name" value="PROTEIN_KINASE_DOM"/>
    <property type="match status" value="1"/>
</dbReference>
<evidence type="ECO:0000256" key="18">
    <source>
        <dbReference type="SAM" id="Phobius"/>
    </source>
</evidence>
<dbReference type="GeneID" id="105035448"/>
<keyword evidence="21" id="KW-1185">Reference proteome</keyword>
<dbReference type="InterPro" id="IPR000719">
    <property type="entry name" value="Prot_kinase_dom"/>
</dbReference>
<dbReference type="OrthoDB" id="1882297at2759"/>
<evidence type="ECO:0000256" key="17">
    <source>
        <dbReference type="PROSITE-ProRule" id="PRU10141"/>
    </source>
</evidence>
<proteinExistence type="predicted"/>
<feature type="binding site" evidence="17">
    <location>
        <position position="647"/>
    </location>
    <ligand>
        <name>ATP</name>
        <dbReference type="ChEBI" id="CHEBI:30616"/>
    </ligand>
</feature>
<dbReference type="PROSITE" id="PS00107">
    <property type="entry name" value="PROTEIN_KINASE_ATP"/>
    <property type="match status" value="1"/>
</dbReference>
<evidence type="ECO:0000256" key="10">
    <source>
        <dbReference type="ARBA" id="ARBA00022777"/>
    </source>
</evidence>
<keyword evidence="11 17" id="KW-0067">ATP-binding</keyword>
<dbReference type="KEGG" id="egu:105035448"/>
<dbReference type="InterPro" id="IPR017441">
    <property type="entry name" value="Protein_kinase_ATP_BS"/>
</dbReference>
<keyword evidence="14" id="KW-0675">Receptor</keyword>
<dbReference type="InterPro" id="IPR003591">
    <property type="entry name" value="Leu-rich_rpt_typical-subtyp"/>
</dbReference>
<keyword evidence="3" id="KW-0723">Serine/threonine-protein kinase</keyword>
<evidence type="ECO:0000256" key="6">
    <source>
        <dbReference type="ARBA" id="ARBA00022679"/>
    </source>
</evidence>
<dbReference type="InParanoid" id="A0A6I9QIZ1"/>
<sequence length="908" mass="100020">MTSFFCFNSIVFLLFYGLVATRLASADPPGFLSLSCGGSTSYTDSSNISWIPDSSYVTTGNATAADFVEGSSVSRLPLRFFPDSGQGRHCYRLPTRNLSLILVRSRFVYKNYDGKGRPPAFSVSIGTATVALVNLSRLDPWVEEFVWKVKKEILSFCLLSTDGGGFPVISSLEVRPLPDGAYGSSLDEFANKLLKKRFRINCGYSGNGSLRYPFDYYDRVWDVDQNFSPSHLTAGFQIPIPLSSSGIRESPPVSILQTARVLARRNVLSYNFPLDKLGDYYVLLYFAGIMPVSSSFDVLINDNVVSSDYGVKHAEASSIFFSAENVDYLNITFRNVSFYPQVNAIEIYEILDIPLECTGTTVSALQVIQQSTGFNFGWEDDPCSPTQWKHVGCDGSLVTSLELSDVDLGAITPTFGDLLDLKKLDLHNTSLAGEITNLASLQELETLNLSFNKLTSFGSDFDTMINLQILDLQNNSLEGTVPDSLGSLKDLRLLNLENNKLQGVLPESLKKQNIEVRTSGNLCLSFSPSTCNGLSDHPSIPTPQFTVVNMKKTSGRSHKSIIIGAVGGICCALLLIAVAMVIYRRRKRRNDVTLQTSREIQKWNAARVFTYKEIKVATNNFKDVIGSGGFGSIYLGKLLDGKLVAVKVRSDKTQLGADSFINEVHLLSQVRHQNLVSLEGFCHESKQQILVYEYLPGGSLADNLYGSKSKRATLNWARRLKIAVDAAKGLDYLHNGNNPRIIHRDVKCSNILLDSEMNAKVGDFGLSKQVLRADATHVTTAVKGTAGYLDPEYYATQQLTEKSDVYSFGVVLLELICGREPLSHAGSPDSYNLVLWAKPYLQAGSFEIVDESLKECFDAESMRKASSIAVRCVERDASERPTMAEVLAELKEAYSIQLTSLSSGGHLY</sequence>
<accession>A0A6I9QIZ1</accession>